<accession>A0A5B0BCV3</accession>
<dbReference type="GO" id="GO:0031179">
    <property type="term" value="P:peptide modification"/>
    <property type="evidence" value="ECO:0007669"/>
    <property type="project" value="InterPro"/>
</dbReference>
<protein>
    <submittedName>
        <fullName evidence="2">Lanthionine synthetase C family protein</fullName>
    </submittedName>
</protein>
<proteinExistence type="predicted"/>
<organism evidence="2 3">
    <name type="scientific">Streptomyces apricus</name>
    <dbReference type="NCBI Taxonomy" id="1828112"/>
    <lineage>
        <taxon>Bacteria</taxon>
        <taxon>Bacillati</taxon>
        <taxon>Actinomycetota</taxon>
        <taxon>Actinomycetes</taxon>
        <taxon>Kitasatosporales</taxon>
        <taxon>Streptomycetaceae</taxon>
        <taxon>Streptomyces</taxon>
    </lineage>
</organism>
<dbReference type="Pfam" id="PF05147">
    <property type="entry name" value="LANC_like"/>
    <property type="match status" value="2"/>
</dbReference>
<sequence>MRAARDTGDGVGWPDTPADRQVKPRLYDGSSGVLPTLLDAWRYFDDDRYADMALRGARSVAGAVGDWEDSGLYSGVAGMAVALRGVHRVLGDAASGAAADRALDVLRSRYDGSGWNDWFELVVGNAGIALAALECGDPDLALLAVEHYARTAEPTPAGVQWQVQTGRVHRMLHLSHGTLGIVYALAAVGRATDRPDLVDLALAGTADVVSRNEAGPDGFLVPYSDPQQRHERIERHNYGWCHGPAGDAQAFRLLAQVLPDDPTWPALADRCWRTVVDSGLPRRIRPGFWDNNGRCCGTAGVLALACDRQVERGDGRDFADLLVADLAARATADAEGVRWSNVEHRDTPSDLAPATGWAMGNAGIIRELLRQARITTNRDPRYAVPFPDHPPTVPFGPHHEEEPVSYPRPLTPEEKLADAKKWLDLPRIVVICGSTRFMTEMAEADLRETEAGRIVVKPGCDMKSPHELWSDPVKAEALKVRLDDLHRAKIRLADEVLVVGDYIGDSTRAEIAYARSLDKPVRFTHPEVDPGT</sequence>
<gene>
    <name evidence="2" type="ORF">FGF04_11860</name>
</gene>
<dbReference type="Proteomes" id="UP000324965">
    <property type="component" value="Unassembled WGS sequence"/>
</dbReference>
<dbReference type="PRINTS" id="PR01950">
    <property type="entry name" value="LANCSUPER"/>
</dbReference>
<reference evidence="2 3" key="1">
    <citation type="submission" date="2019-05" db="EMBL/GenBank/DDBJ databases">
        <authorList>
            <person name="Hariharan J."/>
            <person name="Choudoir M.J."/>
            <person name="Diebold P."/>
            <person name="Panke-Buisse K."/>
            <person name="Buckley D.H."/>
        </authorList>
    </citation>
    <scope>NUCLEOTIDE SEQUENCE [LARGE SCALE GENOMIC DNA]</scope>
    <source>
        <strain evidence="2 3">SUN51</strain>
    </source>
</reference>
<keyword evidence="3" id="KW-1185">Reference proteome</keyword>
<dbReference type="EMBL" id="VDFC01000034">
    <property type="protein sequence ID" value="KAA0939401.1"/>
    <property type="molecule type" value="Genomic_DNA"/>
</dbReference>
<dbReference type="CDD" id="cd04434">
    <property type="entry name" value="LanC_like"/>
    <property type="match status" value="1"/>
</dbReference>
<evidence type="ECO:0000313" key="3">
    <source>
        <dbReference type="Proteomes" id="UP000324965"/>
    </source>
</evidence>
<dbReference type="SMART" id="SM01260">
    <property type="entry name" value="LANC_like"/>
    <property type="match status" value="1"/>
</dbReference>
<dbReference type="OrthoDB" id="3863115at2"/>
<dbReference type="AlphaFoldDB" id="A0A5B0BCV3"/>
<dbReference type="SUPFAM" id="SSF158745">
    <property type="entry name" value="LanC-like"/>
    <property type="match status" value="1"/>
</dbReference>
<evidence type="ECO:0000256" key="1">
    <source>
        <dbReference type="SAM" id="MobiDB-lite"/>
    </source>
</evidence>
<comment type="caution">
    <text evidence="2">The sequence shown here is derived from an EMBL/GenBank/DDBJ whole genome shotgun (WGS) entry which is preliminary data.</text>
</comment>
<name>A0A5B0BCV3_9ACTN</name>
<dbReference type="InterPro" id="IPR007822">
    <property type="entry name" value="LANC-like"/>
</dbReference>
<feature type="region of interest" description="Disordered" evidence="1">
    <location>
        <begin position="1"/>
        <end position="24"/>
    </location>
</feature>
<feature type="region of interest" description="Disordered" evidence="1">
    <location>
        <begin position="380"/>
        <end position="405"/>
    </location>
</feature>
<dbReference type="Gene3D" id="1.50.10.20">
    <property type="match status" value="1"/>
</dbReference>
<evidence type="ECO:0000313" key="2">
    <source>
        <dbReference type="EMBL" id="KAA0939401.1"/>
    </source>
</evidence>